<name>A0A1M6FH67_9CLOT</name>
<dbReference type="SUPFAM" id="SSF50985">
    <property type="entry name" value="RCC1/BLIP-II"/>
    <property type="match status" value="2"/>
</dbReference>
<evidence type="ECO:0000256" key="1">
    <source>
        <dbReference type="ARBA" id="ARBA00022737"/>
    </source>
</evidence>
<feature type="signal peptide" evidence="2">
    <location>
        <begin position="1"/>
        <end position="27"/>
    </location>
</feature>
<dbReference type="Proteomes" id="UP000184241">
    <property type="component" value="Unassembled WGS sequence"/>
</dbReference>
<keyword evidence="2" id="KW-0732">Signal</keyword>
<feature type="domain" description="RCC1-like" evidence="3">
    <location>
        <begin position="418"/>
        <end position="688"/>
    </location>
</feature>
<dbReference type="InterPro" id="IPR000408">
    <property type="entry name" value="Reg_chr_condens"/>
</dbReference>
<evidence type="ECO:0000256" key="2">
    <source>
        <dbReference type="SAM" id="SignalP"/>
    </source>
</evidence>
<accession>A0A1M6FH67</accession>
<dbReference type="Gene3D" id="2.130.10.30">
    <property type="entry name" value="Regulator of chromosome condensation 1/beta-lactamase-inhibitor protein II"/>
    <property type="match status" value="4"/>
</dbReference>
<dbReference type="PANTHER" id="PTHR22870:SF408">
    <property type="entry name" value="OS09G0560450 PROTEIN"/>
    <property type="match status" value="1"/>
</dbReference>
<dbReference type="GO" id="GO:0004553">
    <property type="term" value="F:hydrolase activity, hydrolyzing O-glycosyl compounds"/>
    <property type="evidence" value="ECO:0007669"/>
    <property type="project" value="InterPro"/>
</dbReference>
<dbReference type="PROSITE" id="PS50012">
    <property type="entry name" value="RCC1_3"/>
    <property type="match status" value="12"/>
</dbReference>
<proteinExistence type="predicted"/>
<dbReference type="GO" id="GO:0000272">
    <property type="term" value="P:polysaccharide catabolic process"/>
    <property type="evidence" value="ECO:0007669"/>
    <property type="project" value="InterPro"/>
</dbReference>
<evidence type="ECO:0000259" key="3">
    <source>
        <dbReference type="Pfam" id="PF25390"/>
    </source>
</evidence>
<dbReference type="InterPro" id="IPR036439">
    <property type="entry name" value="Dockerin_dom_sf"/>
</dbReference>
<sequence>MKRNIKACLIVIAFMCTNLISPLKVNALSIVENKFVKIESGYTHSAAIDINDRLWMWGNNSTGGLGDGTTTSKGVPVEVMNQVKEVSAGDRFTVAIKNDNTLWAWGFNYRGQIGDGTGGVSGAYKVSPTKVMDNVKHVYAGMGSVYAIKLDDSLWAWGDNQTGQVGDGTIDGSNKIKINPVKIMDDVKEVSAGNFFAAAIKNDGSLWTWGNNSDGQLGDGTLVSKPNPVKVMDNVEKIFAGSNSIFAIKNGGELYAWGGNYVGQLGASIRDTTVPTKIMEDIKEVAVGSFHSLILKKDGTLWGCGRNNEGQLGNGISIGGRTPKRIMDNIKSVSAKDRHSLALKENGEIWSWGYNGYGELGNGTTSYKISPDKTSLTDIKDIESSLGEANNMLIKSDDTLWAWGVYQSFGEPNKIMEDVKMVSPGIWHKLVIKNDSTLWSWGENQYGELGDGTRTNRSEPLKIMDKVLVASTGTSSSFAVKEDGTLWSWGENWHGKLGIGKKGDYYTTVPMKVMEEVKRVKTGENCTFAIKNDDSLWAWGNNQYWQLGLEDKKDYSLPVKIMEDVLEVKGKKNTLVIKKDGSLWTFGNNDYGQLGDGTTESRFIPQKIMEDVYKISVGYNYSMAIKKDGSLWAWGNNEYGQLGNGTTDRQLKPVKIMNQVKDVITCSFYTAALKTDGTMWDWGWNKPDIMQKEFSNPVPSRVLTYSTLIDESTREINISVGETKLFKLSLNSNEYENKDIDWRVKNQSGEFNVYKEANGVFAGKDLGNADIEIVSKDGVVLKEFKLKVIRSRDVNKDTQIDILDLSAVASQYNKTNKEPNWNENLDINGDNIIDLYDLVNISNYIK</sequence>
<keyword evidence="1" id="KW-0677">Repeat</keyword>
<dbReference type="SUPFAM" id="SSF63446">
    <property type="entry name" value="Type I dockerin domain"/>
    <property type="match status" value="1"/>
</dbReference>
<organism evidence="4 5">
    <name type="scientific">Clostridium intestinale DSM 6191</name>
    <dbReference type="NCBI Taxonomy" id="1121320"/>
    <lineage>
        <taxon>Bacteria</taxon>
        <taxon>Bacillati</taxon>
        <taxon>Bacillota</taxon>
        <taxon>Clostridia</taxon>
        <taxon>Eubacteriales</taxon>
        <taxon>Clostridiaceae</taxon>
        <taxon>Clostridium</taxon>
    </lineage>
</organism>
<feature type="chain" id="PRO_5011957569" evidence="2">
    <location>
        <begin position="28"/>
        <end position="846"/>
    </location>
</feature>
<dbReference type="Pfam" id="PF00404">
    <property type="entry name" value="Dockerin_1"/>
    <property type="match status" value="1"/>
</dbReference>
<dbReference type="PRINTS" id="PR00633">
    <property type="entry name" value="RCCNDNSATION"/>
</dbReference>
<dbReference type="RefSeq" id="WP_073022867.1">
    <property type="nucleotide sequence ID" value="NZ_FQXU01000029.1"/>
</dbReference>
<dbReference type="Pfam" id="PF13540">
    <property type="entry name" value="RCC1_2"/>
    <property type="match status" value="2"/>
</dbReference>
<dbReference type="Pfam" id="PF25390">
    <property type="entry name" value="WD40_RLD"/>
    <property type="match status" value="2"/>
</dbReference>
<gene>
    <name evidence="4" type="ORF">SAMN02745941_04636</name>
</gene>
<dbReference type="AlphaFoldDB" id="A0A1M6FH67"/>
<dbReference type="InterPro" id="IPR018247">
    <property type="entry name" value="EF_Hand_1_Ca_BS"/>
</dbReference>
<dbReference type="InterPro" id="IPR009091">
    <property type="entry name" value="RCC1/BLIP-II"/>
</dbReference>
<reference evidence="4 5" key="1">
    <citation type="submission" date="2016-11" db="EMBL/GenBank/DDBJ databases">
        <authorList>
            <person name="Jaros S."/>
            <person name="Januszkiewicz K."/>
            <person name="Wedrychowicz H."/>
        </authorList>
    </citation>
    <scope>NUCLEOTIDE SEQUENCE [LARGE SCALE GENOMIC DNA]</scope>
    <source>
        <strain evidence="4 5">DSM 6191</strain>
    </source>
</reference>
<evidence type="ECO:0000313" key="5">
    <source>
        <dbReference type="Proteomes" id="UP000184241"/>
    </source>
</evidence>
<dbReference type="InterPro" id="IPR002105">
    <property type="entry name" value="Dockerin_1_rpt"/>
</dbReference>
<dbReference type="Gene3D" id="1.10.1330.10">
    <property type="entry name" value="Dockerin domain"/>
    <property type="match status" value="1"/>
</dbReference>
<protein>
    <submittedName>
        <fullName evidence="4">Alpha-tubulin suppressor</fullName>
    </submittedName>
</protein>
<dbReference type="PROSITE" id="PS00018">
    <property type="entry name" value="EF_HAND_1"/>
    <property type="match status" value="1"/>
</dbReference>
<dbReference type="EMBL" id="FQXU01000029">
    <property type="protein sequence ID" value="SHI97003.1"/>
    <property type="molecule type" value="Genomic_DNA"/>
</dbReference>
<dbReference type="PANTHER" id="PTHR22870">
    <property type="entry name" value="REGULATOR OF CHROMOSOME CONDENSATION"/>
    <property type="match status" value="1"/>
</dbReference>
<evidence type="ECO:0000313" key="4">
    <source>
        <dbReference type="EMBL" id="SHI97003.1"/>
    </source>
</evidence>
<dbReference type="InterPro" id="IPR058923">
    <property type="entry name" value="RCC1-like_dom"/>
</dbReference>
<dbReference type="InterPro" id="IPR051210">
    <property type="entry name" value="Ub_ligase/GEF_domain"/>
</dbReference>
<feature type="domain" description="RCC1-like" evidence="3">
    <location>
        <begin position="28"/>
        <end position="278"/>
    </location>
</feature>